<reference evidence="6" key="1">
    <citation type="journal article" date="2024" name="Int. J. Syst. Evol. Microbiol.">
        <title>Methylomarinovum tepidoasis sp. nov., a moderately thermophilic methanotroph of the family Methylothermaceae isolated from a deep-sea hydrothermal field.</title>
        <authorList>
            <person name="Hirayama H."/>
            <person name="Takaki Y."/>
            <person name="Abe M."/>
            <person name="Miyazaki M."/>
            <person name="Uematsu K."/>
            <person name="Matsui Y."/>
            <person name="Takai K."/>
        </authorList>
    </citation>
    <scope>NUCLEOTIDE SEQUENCE [LARGE SCALE GENOMIC DNA]</scope>
    <source>
        <strain evidence="6">IN45</strain>
    </source>
</reference>
<keyword evidence="3" id="KW-0808">Transferase</keyword>
<dbReference type="PANTHER" id="PTHR43685:SF5">
    <property type="entry name" value="GLYCOSYLTRANSFERASE EPSE-RELATED"/>
    <property type="match status" value="1"/>
</dbReference>
<comment type="similarity">
    <text evidence="1">Belongs to the glycosyltransferase 2 family.</text>
</comment>
<dbReference type="Pfam" id="PF00535">
    <property type="entry name" value="Glycos_transf_2"/>
    <property type="match status" value="1"/>
</dbReference>
<evidence type="ECO:0000259" key="4">
    <source>
        <dbReference type="Pfam" id="PF00535"/>
    </source>
</evidence>
<dbReference type="EMBL" id="AP024718">
    <property type="protein sequence ID" value="BCX89794.1"/>
    <property type="molecule type" value="Genomic_DNA"/>
</dbReference>
<sequence length="315" mass="36538">MNKHQAPEISVIMPCFNAAAYLAEAIGSVRNQTFQDWELIVVDDGSSDASAEIVTRTAQEDGRIRLLCQENQGPYPARNLGLRHARGEYVAFLDADDWWDPTFLEKMHRAVGETDDDLAYCGWQNVVEDGDDRPPYVPPDYLQEDLFARLLRSCPWPIHAALTHRKVLETVGGFSTRCFSSMDYDLWLRIAAHTRKWARVPEVLAYYRWHDKGQISAVKWRQVLEAWRVRRDFIAAHPDLVAHLSRPQVRQLIDGPIREQAYQALWQRDLTSAQKLFRAALRYRAWQWQDLKYLLPSLLPALLFENLIHRRDSAA</sequence>
<dbReference type="AlphaFoldDB" id="A0AAU9C917"/>
<dbReference type="InterPro" id="IPR050834">
    <property type="entry name" value="Glycosyltransf_2"/>
</dbReference>
<gene>
    <name evidence="5" type="ORF">MIN45_P2167</name>
</gene>
<feature type="domain" description="Glycosyltransferase 2-like" evidence="4">
    <location>
        <begin position="10"/>
        <end position="156"/>
    </location>
</feature>
<dbReference type="GO" id="GO:0016757">
    <property type="term" value="F:glycosyltransferase activity"/>
    <property type="evidence" value="ECO:0007669"/>
    <property type="project" value="UniProtKB-KW"/>
</dbReference>
<dbReference type="KEGG" id="meiy:MIN45_P2167"/>
<dbReference type="InterPro" id="IPR001173">
    <property type="entry name" value="Glyco_trans_2-like"/>
</dbReference>
<evidence type="ECO:0000256" key="1">
    <source>
        <dbReference type="ARBA" id="ARBA00006739"/>
    </source>
</evidence>
<evidence type="ECO:0000313" key="6">
    <source>
        <dbReference type="Proteomes" id="UP001321450"/>
    </source>
</evidence>
<dbReference type="PANTHER" id="PTHR43685">
    <property type="entry name" value="GLYCOSYLTRANSFERASE"/>
    <property type="match status" value="1"/>
</dbReference>
<dbReference type="Proteomes" id="UP001321450">
    <property type="component" value="Chromosome"/>
</dbReference>
<evidence type="ECO:0000256" key="3">
    <source>
        <dbReference type="ARBA" id="ARBA00022679"/>
    </source>
</evidence>
<keyword evidence="2" id="KW-0328">Glycosyltransferase</keyword>
<proteinExistence type="inferred from homology"/>
<dbReference type="InterPro" id="IPR029044">
    <property type="entry name" value="Nucleotide-diphossugar_trans"/>
</dbReference>
<evidence type="ECO:0000256" key="2">
    <source>
        <dbReference type="ARBA" id="ARBA00022676"/>
    </source>
</evidence>
<dbReference type="RefSeq" id="WP_286292341.1">
    <property type="nucleotide sequence ID" value="NZ_AP024718.1"/>
</dbReference>
<name>A0AAU9C917_9GAMM</name>
<organism evidence="5 6">
    <name type="scientific">Methylomarinovum tepidoasis</name>
    <dbReference type="NCBI Taxonomy" id="2840183"/>
    <lineage>
        <taxon>Bacteria</taxon>
        <taxon>Pseudomonadati</taxon>
        <taxon>Pseudomonadota</taxon>
        <taxon>Gammaproteobacteria</taxon>
        <taxon>Methylococcales</taxon>
        <taxon>Methylothermaceae</taxon>
        <taxon>Methylomarinovum</taxon>
    </lineage>
</organism>
<accession>A0AAU9C917</accession>
<protein>
    <recommendedName>
        <fullName evidence="4">Glycosyltransferase 2-like domain-containing protein</fullName>
    </recommendedName>
</protein>
<keyword evidence="6" id="KW-1185">Reference proteome</keyword>
<dbReference type="Gene3D" id="3.90.550.10">
    <property type="entry name" value="Spore Coat Polysaccharide Biosynthesis Protein SpsA, Chain A"/>
    <property type="match status" value="1"/>
</dbReference>
<dbReference type="SUPFAM" id="SSF53448">
    <property type="entry name" value="Nucleotide-diphospho-sugar transferases"/>
    <property type="match status" value="1"/>
</dbReference>
<evidence type="ECO:0000313" key="5">
    <source>
        <dbReference type="EMBL" id="BCX89794.1"/>
    </source>
</evidence>